<reference evidence="1" key="1">
    <citation type="submission" date="2020-09" db="EMBL/GenBank/DDBJ databases">
        <title>Genome-Enabled Discovery of Anthraquinone Biosynthesis in Senna tora.</title>
        <authorList>
            <person name="Kang S.-H."/>
            <person name="Pandey R.P."/>
            <person name="Lee C.-M."/>
            <person name="Sim J.-S."/>
            <person name="Jeong J.-T."/>
            <person name="Choi B.-S."/>
            <person name="Jung M."/>
            <person name="Ginzburg D."/>
            <person name="Zhao K."/>
            <person name="Won S.Y."/>
            <person name="Oh T.-J."/>
            <person name="Yu Y."/>
            <person name="Kim N.-H."/>
            <person name="Lee O.R."/>
            <person name="Lee T.-H."/>
            <person name="Bashyal P."/>
            <person name="Kim T.-S."/>
            <person name="Lee W.-H."/>
            <person name="Kawkins C."/>
            <person name="Kim C.-K."/>
            <person name="Kim J.S."/>
            <person name="Ahn B.O."/>
            <person name="Rhee S.Y."/>
            <person name="Sohng J.K."/>
        </authorList>
    </citation>
    <scope>NUCLEOTIDE SEQUENCE</scope>
    <source>
        <tissue evidence="1">Leaf</tissue>
    </source>
</reference>
<protein>
    <submittedName>
        <fullName evidence="1">Uncharacterized protein</fullName>
    </submittedName>
</protein>
<keyword evidence="2" id="KW-1185">Reference proteome</keyword>
<evidence type="ECO:0000313" key="1">
    <source>
        <dbReference type="EMBL" id="KAF7805679.1"/>
    </source>
</evidence>
<evidence type="ECO:0000313" key="2">
    <source>
        <dbReference type="Proteomes" id="UP000634136"/>
    </source>
</evidence>
<proteinExistence type="predicted"/>
<dbReference type="EMBL" id="JAAIUW010000012">
    <property type="protein sequence ID" value="KAF7805679.1"/>
    <property type="molecule type" value="Genomic_DNA"/>
</dbReference>
<dbReference type="Proteomes" id="UP000634136">
    <property type="component" value="Unassembled WGS sequence"/>
</dbReference>
<organism evidence="1 2">
    <name type="scientific">Senna tora</name>
    <dbReference type="NCBI Taxonomy" id="362788"/>
    <lineage>
        <taxon>Eukaryota</taxon>
        <taxon>Viridiplantae</taxon>
        <taxon>Streptophyta</taxon>
        <taxon>Embryophyta</taxon>
        <taxon>Tracheophyta</taxon>
        <taxon>Spermatophyta</taxon>
        <taxon>Magnoliopsida</taxon>
        <taxon>eudicotyledons</taxon>
        <taxon>Gunneridae</taxon>
        <taxon>Pentapetalae</taxon>
        <taxon>rosids</taxon>
        <taxon>fabids</taxon>
        <taxon>Fabales</taxon>
        <taxon>Fabaceae</taxon>
        <taxon>Caesalpinioideae</taxon>
        <taxon>Cassia clade</taxon>
        <taxon>Senna</taxon>
    </lineage>
</organism>
<comment type="caution">
    <text evidence="1">The sequence shown here is derived from an EMBL/GenBank/DDBJ whole genome shotgun (WGS) entry which is preliminary data.</text>
</comment>
<accession>A0A834SY88</accession>
<sequence>MDRVAPQSQESRGILWSINEGGKWKPIRVR</sequence>
<dbReference type="AlphaFoldDB" id="A0A834SY88"/>
<name>A0A834SY88_9FABA</name>
<gene>
    <name evidence="1" type="ORF">G2W53_037840</name>
</gene>